<dbReference type="STRING" id="1111728.GCA_000427805_00787"/>
<dbReference type="Gene3D" id="1.10.150.130">
    <property type="match status" value="1"/>
</dbReference>
<dbReference type="AlphaFoldDB" id="A0A2C6DRJ1"/>
<dbReference type="InterPro" id="IPR053876">
    <property type="entry name" value="Phage_int_M"/>
</dbReference>
<dbReference type="GO" id="GO:0015074">
    <property type="term" value="P:DNA integration"/>
    <property type="evidence" value="ECO:0007669"/>
    <property type="project" value="UniProtKB-KW"/>
</dbReference>
<dbReference type="InterPro" id="IPR038488">
    <property type="entry name" value="Integrase_DNA-bd_sf"/>
</dbReference>
<dbReference type="PANTHER" id="PTHR30629">
    <property type="entry name" value="PROPHAGE INTEGRASE"/>
    <property type="match status" value="1"/>
</dbReference>
<dbReference type="InterPro" id="IPR011010">
    <property type="entry name" value="DNA_brk_join_enz"/>
</dbReference>
<dbReference type="GO" id="GO:0003677">
    <property type="term" value="F:DNA binding"/>
    <property type="evidence" value="ECO:0007669"/>
    <property type="project" value="UniProtKB-KW"/>
</dbReference>
<keyword evidence="7" id="KW-1185">Reference proteome</keyword>
<evidence type="ECO:0000256" key="4">
    <source>
        <dbReference type="ARBA" id="ARBA00023172"/>
    </source>
</evidence>
<dbReference type="SUPFAM" id="SSF56349">
    <property type="entry name" value="DNA breaking-rejoining enzymes"/>
    <property type="match status" value="1"/>
</dbReference>
<dbReference type="InterPro" id="IPR025166">
    <property type="entry name" value="Integrase_DNA_bind_dom"/>
</dbReference>
<accession>A0A2C6DRJ1</accession>
<comment type="caution">
    <text evidence="6">The sequence shown here is derived from an EMBL/GenBank/DDBJ whole genome shotgun (WGS) entry which is preliminary data.</text>
</comment>
<dbReference type="Pfam" id="PF00589">
    <property type="entry name" value="Phage_integrase"/>
    <property type="match status" value="1"/>
</dbReference>
<dbReference type="PANTHER" id="PTHR30629:SF2">
    <property type="entry name" value="PROPHAGE INTEGRASE INTS-RELATED"/>
    <property type="match status" value="1"/>
</dbReference>
<name>A0A2C6DRJ1_9GAMM</name>
<evidence type="ECO:0000313" key="7">
    <source>
        <dbReference type="Proteomes" id="UP000224974"/>
    </source>
</evidence>
<gene>
    <name evidence="6" type="ORF">CRN84_17915</name>
</gene>
<dbReference type="OrthoDB" id="5589990at2"/>
<reference evidence="7" key="1">
    <citation type="submission" date="2017-09" db="EMBL/GenBank/DDBJ databases">
        <title>FDA dAtabase for Regulatory Grade micrObial Sequences (FDA-ARGOS): Supporting development and validation of Infectious Disease Dx tests.</title>
        <authorList>
            <person name="Minogue T."/>
            <person name="Wolcott M."/>
            <person name="Wasieloski L."/>
            <person name="Aguilar W."/>
            <person name="Moore D."/>
            <person name="Tallon L."/>
            <person name="Sadzewicz L."/>
            <person name="Ott S."/>
            <person name="Zhao X."/>
            <person name="Nagaraj S."/>
            <person name="Vavikolanu K."/>
            <person name="Aluvathingal J."/>
            <person name="Nadendla S."/>
            <person name="Sichtig H."/>
        </authorList>
    </citation>
    <scope>NUCLEOTIDE SEQUENCE [LARGE SCALE GENOMIC DNA]</scope>
    <source>
        <strain evidence="7">FDAARGOS_387</strain>
    </source>
</reference>
<dbReference type="InterPro" id="IPR050808">
    <property type="entry name" value="Phage_Integrase"/>
</dbReference>
<evidence type="ECO:0000259" key="5">
    <source>
        <dbReference type="PROSITE" id="PS51898"/>
    </source>
</evidence>
<dbReference type="Proteomes" id="UP000224974">
    <property type="component" value="Unassembled WGS sequence"/>
</dbReference>
<keyword evidence="3" id="KW-0238">DNA-binding</keyword>
<evidence type="ECO:0000256" key="1">
    <source>
        <dbReference type="ARBA" id="ARBA00008857"/>
    </source>
</evidence>
<dbReference type="Pfam" id="PF13356">
    <property type="entry name" value="Arm-DNA-bind_3"/>
    <property type="match status" value="1"/>
</dbReference>
<comment type="similarity">
    <text evidence="1">Belongs to the 'phage' integrase family.</text>
</comment>
<dbReference type="Pfam" id="PF22022">
    <property type="entry name" value="Phage_int_M"/>
    <property type="match status" value="1"/>
</dbReference>
<dbReference type="EMBL" id="PDDX01000001">
    <property type="protein sequence ID" value="PHI31075.1"/>
    <property type="molecule type" value="Genomic_DNA"/>
</dbReference>
<dbReference type="GO" id="GO:0006310">
    <property type="term" value="P:DNA recombination"/>
    <property type="evidence" value="ECO:0007669"/>
    <property type="project" value="UniProtKB-KW"/>
</dbReference>
<dbReference type="Gene3D" id="3.30.160.390">
    <property type="entry name" value="Integrase, DNA-binding domain"/>
    <property type="match status" value="1"/>
</dbReference>
<dbReference type="InterPro" id="IPR002104">
    <property type="entry name" value="Integrase_catalytic"/>
</dbReference>
<protein>
    <submittedName>
        <fullName evidence="6">Integrase</fullName>
    </submittedName>
</protein>
<dbReference type="CDD" id="cd00801">
    <property type="entry name" value="INT_P4_C"/>
    <property type="match status" value="1"/>
</dbReference>
<dbReference type="PROSITE" id="PS51898">
    <property type="entry name" value="TYR_RECOMBINASE"/>
    <property type="match status" value="1"/>
</dbReference>
<dbReference type="InterPro" id="IPR010998">
    <property type="entry name" value="Integrase_recombinase_N"/>
</dbReference>
<evidence type="ECO:0000256" key="3">
    <source>
        <dbReference type="ARBA" id="ARBA00023125"/>
    </source>
</evidence>
<organism evidence="6 7">
    <name type="scientific">Budvicia aquatica</name>
    <dbReference type="NCBI Taxonomy" id="82979"/>
    <lineage>
        <taxon>Bacteria</taxon>
        <taxon>Pseudomonadati</taxon>
        <taxon>Pseudomonadota</taxon>
        <taxon>Gammaproteobacteria</taxon>
        <taxon>Enterobacterales</taxon>
        <taxon>Budviciaceae</taxon>
        <taxon>Budvicia</taxon>
    </lineage>
</organism>
<evidence type="ECO:0000313" key="6">
    <source>
        <dbReference type="EMBL" id="PHI31075.1"/>
    </source>
</evidence>
<proteinExistence type="inferred from homology"/>
<dbReference type="InterPro" id="IPR013762">
    <property type="entry name" value="Integrase-like_cat_sf"/>
</dbReference>
<keyword evidence="4" id="KW-0233">DNA recombination</keyword>
<feature type="domain" description="Tyr recombinase" evidence="5">
    <location>
        <begin position="200"/>
        <end position="385"/>
    </location>
</feature>
<keyword evidence="2" id="KW-0229">DNA integration</keyword>
<dbReference type="RefSeq" id="WP_029096204.1">
    <property type="nucleotide sequence ID" value="NZ_PDDX01000001.1"/>
</dbReference>
<evidence type="ECO:0000256" key="2">
    <source>
        <dbReference type="ARBA" id="ARBA00022908"/>
    </source>
</evidence>
<sequence>MAISDSYLRSNLGKPRDKIEEKSDRDGLWVRLSVKGAVTFFYRYRYYGKQEKMTLGSYPAVSLKVARDEVIKWAGVLAAGNNPKMRRDLDREKISNQLSFEAMFREWHSMVFAPKVSSVQIMRSFEIHVFPKIGKYPAEELTVHNWLPLLDKLSKHYSEITKRVISNAKQCYSWAKKRQIVSHNPLLELSGRDFGIQKGVGERVLDHQEIALFWDACNHSRLGTRNKTLLKLCLFYGCRIAELRLAKKGDFDLKLGVWTVPAENHKTGMKTKKALIRPIIPEIYPLLEAVINFSCGDYIFSSREIPLALGFHLTLPGSVSSYIYKTYKITVPHFSIHDLRRTARTNLSELTAPHIAEMMLGHKLPGVWAVYDKYSYLDEMKGAYSRWWERLQSITSNPEYVK</sequence>
<dbReference type="Gene3D" id="1.10.443.10">
    <property type="entry name" value="Intergrase catalytic core"/>
    <property type="match status" value="1"/>
</dbReference>